<evidence type="ECO:0000256" key="2">
    <source>
        <dbReference type="ARBA" id="ARBA00007699"/>
    </source>
</evidence>
<evidence type="ECO:0000256" key="1">
    <source>
        <dbReference type="ARBA" id="ARBA00001946"/>
    </source>
</evidence>
<dbReference type="GO" id="GO:0000287">
    <property type="term" value="F:magnesium ion binding"/>
    <property type="evidence" value="ECO:0007669"/>
    <property type="project" value="InterPro"/>
</dbReference>
<evidence type="ECO:0000313" key="13">
    <source>
        <dbReference type="EMBL" id="TRY00182.1"/>
    </source>
</evidence>
<organism evidence="13 14">
    <name type="scientific">Acholeplasma laidlawii</name>
    <dbReference type="NCBI Taxonomy" id="2148"/>
    <lineage>
        <taxon>Bacteria</taxon>
        <taxon>Bacillati</taxon>
        <taxon>Mycoplasmatota</taxon>
        <taxon>Mollicutes</taxon>
        <taxon>Acholeplasmatales</taxon>
        <taxon>Acholeplasmataceae</taxon>
        <taxon>Acholeplasma</taxon>
    </lineage>
</organism>
<keyword evidence="8 9" id="KW-0342">GTP-binding</keyword>
<dbReference type="GO" id="GO:0003924">
    <property type="term" value="F:GTPase activity"/>
    <property type="evidence" value="ECO:0007669"/>
    <property type="project" value="UniProtKB-UniRule"/>
</dbReference>
<dbReference type="NCBIfam" id="TIGR02729">
    <property type="entry name" value="Obg_CgtA"/>
    <property type="match status" value="1"/>
</dbReference>
<feature type="domain" description="Obg" evidence="12">
    <location>
        <begin position="2"/>
        <end position="159"/>
    </location>
</feature>
<dbReference type="GO" id="GO:0042254">
    <property type="term" value="P:ribosome biogenesis"/>
    <property type="evidence" value="ECO:0007669"/>
    <property type="project" value="UniProtKB-UniRule"/>
</dbReference>
<dbReference type="Pfam" id="PF01018">
    <property type="entry name" value="GTP1_OBG"/>
    <property type="match status" value="1"/>
</dbReference>
<dbReference type="InterPro" id="IPR006073">
    <property type="entry name" value="GTP-bd"/>
</dbReference>
<evidence type="ECO:0000256" key="6">
    <source>
        <dbReference type="ARBA" id="ARBA00022801"/>
    </source>
</evidence>
<comment type="subunit">
    <text evidence="9">Monomer.</text>
</comment>
<dbReference type="Gene3D" id="2.70.210.12">
    <property type="entry name" value="GTP1/OBG domain"/>
    <property type="match status" value="1"/>
</dbReference>
<dbReference type="InterPro" id="IPR036346">
    <property type="entry name" value="GTP-bd_prot_GTP1/OBG_C_sf"/>
</dbReference>
<evidence type="ECO:0000256" key="7">
    <source>
        <dbReference type="ARBA" id="ARBA00022842"/>
    </source>
</evidence>
<dbReference type="InterPro" id="IPR014100">
    <property type="entry name" value="GTP-bd_Obg/CgtA"/>
</dbReference>
<dbReference type="SUPFAM" id="SSF52540">
    <property type="entry name" value="P-loop containing nucleoside triphosphate hydrolases"/>
    <property type="match status" value="1"/>
</dbReference>
<feature type="binding site" evidence="9">
    <location>
        <position position="173"/>
    </location>
    <ligand>
        <name>Mg(2+)</name>
        <dbReference type="ChEBI" id="CHEBI:18420"/>
    </ligand>
</feature>
<evidence type="ECO:0000259" key="12">
    <source>
        <dbReference type="PROSITE" id="PS51883"/>
    </source>
</evidence>
<evidence type="ECO:0000256" key="4">
    <source>
        <dbReference type="ARBA" id="ARBA00022723"/>
    </source>
</evidence>
<dbReference type="NCBIfam" id="TIGR00231">
    <property type="entry name" value="small_GTP"/>
    <property type="match status" value="1"/>
</dbReference>
<accession>A0A553IJ38</accession>
<dbReference type="SUPFAM" id="SSF102741">
    <property type="entry name" value="Obg GTP-binding protein C-terminal domain"/>
    <property type="match status" value="1"/>
</dbReference>
<evidence type="ECO:0000256" key="5">
    <source>
        <dbReference type="ARBA" id="ARBA00022741"/>
    </source>
</evidence>
<dbReference type="PROSITE" id="PS51881">
    <property type="entry name" value="OCT"/>
    <property type="match status" value="1"/>
</dbReference>
<gene>
    <name evidence="13" type="primary">obgE</name>
    <name evidence="9" type="synonym">obg</name>
    <name evidence="13" type="ORF">FNV44_03815</name>
</gene>
<comment type="subcellular location">
    <subcellularLocation>
        <location evidence="9">Cytoplasm</location>
    </subcellularLocation>
</comment>
<dbReference type="PANTHER" id="PTHR11702:SF31">
    <property type="entry name" value="MITOCHONDRIAL RIBOSOME-ASSOCIATED GTPASE 2"/>
    <property type="match status" value="1"/>
</dbReference>
<evidence type="ECO:0000313" key="14">
    <source>
        <dbReference type="Proteomes" id="UP000315938"/>
    </source>
</evidence>
<feature type="binding site" evidence="9">
    <location>
        <begin position="306"/>
        <end position="308"/>
    </location>
    <ligand>
        <name>GTP</name>
        <dbReference type="ChEBI" id="CHEBI:37565"/>
    </ligand>
</feature>
<evidence type="ECO:0000259" key="10">
    <source>
        <dbReference type="PROSITE" id="PS51710"/>
    </source>
</evidence>
<dbReference type="GeneID" id="41338547"/>
<dbReference type="InterPro" id="IPR006169">
    <property type="entry name" value="GTP1_OBG_dom"/>
</dbReference>
<dbReference type="NCBIfam" id="NF008956">
    <property type="entry name" value="PRK12299.1"/>
    <property type="match status" value="1"/>
</dbReference>
<dbReference type="SMR" id="A0A553IJ38"/>
<dbReference type="EMBL" id="VKID01000001">
    <property type="protein sequence ID" value="TRY00182.1"/>
    <property type="molecule type" value="Genomic_DNA"/>
</dbReference>
<dbReference type="PROSITE" id="PS51883">
    <property type="entry name" value="OBG"/>
    <property type="match status" value="1"/>
</dbReference>
<feature type="binding site" evidence="9">
    <location>
        <begin position="212"/>
        <end position="215"/>
    </location>
    <ligand>
        <name>GTP</name>
        <dbReference type="ChEBI" id="CHEBI:37565"/>
    </ligand>
</feature>
<evidence type="ECO:0000256" key="9">
    <source>
        <dbReference type="HAMAP-Rule" id="MF_01454"/>
    </source>
</evidence>
<dbReference type="InterPro" id="IPR027417">
    <property type="entry name" value="P-loop_NTPase"/>
</dbReference>
<protein>
    <recommendedName>
        <fullName evidence="9">GTPase Obg</fullName>
        <ecNumber evidence="9">3.6.5.-</ecNumber>
    </recommendedName>
    <alternativeName>
        <fullName evidence="9">GTP-binding protein Obg</fullName>
    </alternativeName>
</protein>
<dbReference type="Gene3D" id="3.40.50.300">
    <property type="entry name" value="P-loop containing nucleotide triphosphate hydrolases"/>
    <property type="match status" value="1"/>
</dbReference>
<proteinExistence type="inferred from homology"/>
<dbReference type="PROSITE" id="PS51710">
    <property type="entry name" value="G_OBG"/>
    <property type="match status" value="1"/>
</dbReference>
<comment type="caution">
    <text evidence="13">The sequence shown here is derived from an EMBL/GenBank/DDBJ whole genome shotgun (WGS) entry which is preliminary data.</text>
</comment>
<feature type="domain" description="OCT" evidence="11">
    <location>
        <begin position="341"/>
        <end position="419"/>
    </location>
</feature>
<dbReference type="Gene3D" id="3.30.300.350">
    <property type="entry name" value="GTP-binding protein OBG, C-terminal domain"/>
    <property type="match status" value="1"/>
</dbReference>
<comment type="similarity">
    <text evidence="2 9">Belongs to the TRAFAC class OBG-HflX-like GTPase superfamily. OBG GTPase family.</text>
</comment>
<evidence type="ECO:0000259" key="11">
    <source>
        <dbReference type="PROSITE" id="PS51881"/>
    </source>
</evidence>
<keyword evidence="6 9" id="KW-0378">Hydrolase</keyword>
<dbReference type="NCBIfam" id="NF008955">
    <property type="entry name" value="PRK12297.1"/>
    <property type="match status" value="1"/>
</dbReference>
<feature type="binding site" evidence="9">
    <location>
        <begin position="279"/>
        <end position="282"/>
    </location>
    <ligand>
        <name>GTP</name>
        <dbReference type="ChEBI" id="CHEBI:37565"/>
    </ligand>
</feature>
<dbReference type="PANTHER" id="PTHR11702">
    <property type="entry name" value="DEVELOPMENTALLY REGULATED GTP-BINDING PROTEIN-RELATED"/>
    <property type="match status" value="1"/>
</dbReference>
<dbReference type="EC" id="3.6.5.-" evidence="9"/>
<dbReference type="PRINTS" id="PR00326">
    <property type="entry name" value="GTP1OBG"/>
</dbReference>
<dbReference type="FunFam" id="2.70.210.12:FF:000001">
    <property type="entry name" value="GTPase Obg"/>
    <property type="match status" value="1"/>
</dbReference>
<dbReference type="InterPro" id="IPR031167">
    <property type="entry name" value="G_OBG"/>
</dbReference>
<evidence type="ECO:0000256" key="8">
    <source>
        <dbReference type="ARBA" id="ARBA00023134"/>
    </source>
</evidence>
<feature type="binding site" evidence="9">
    <location>
        <begin position="166"/>
        <end position="173"/>
    </location>
    <ligand>
        <name>GTP</name>
        <dbReference type="ChEBI" id="CHEBI:37565"/>
    </ligand>
</feature>
<dbReference type="InterPro" id="IPR005225">
    <property type="entry name" value="Small_GTP-bd"/>
</dbReference>
<dbReference type="NCBIfam" id="NF008954">
    <property type="entry name" value="PRK12296.1"/>
    <property type="match status" value="1"/>
</dbReference>
<dbReference type="GO" id="GO:0005737">
    <property type="term" value="C:cytoplasm"/>
    <property type="evidence" value="ECO:0007669"/>
    <property type="project" value="UniProtKB-SubCell"/>
</dbReference>
<keyword evidence="3 9" id="KW-0963">Cytoplasm</keyword>
<dbReference type="InterPro" id="IPR015349">
    <property type="entry name" value="OCT_dom"/>
</dbReference>
<dbReference type="CDD" id="cd01898">
    <property type="entry name" value="Obg"/>
    <property type="match status" value="1"/>
</dbReference>
<dbReference type="RefSeq" id="WP_012242318.1">
    <property type="nucleotide sequence ID" value="NZ_JACAOE010000001.1"/>
</dbReference>
<comment type="function">
    <text evidence="9">An essential GTPase which binds GTP, GDP and possibly (p)ppGpp with moderate affinity, with high nucleotide exchange rates and a fairly low GTP hydrolysis rate. Plays a role in control of the cell cycle, stress response, ribosome biogenesis and in those bacteria that undergo differentiation, in morphogenesis control.</text>
</comment>
<feature type="domain" description="OBG-type G" evidence="10">
    <location>
        <begin position="160"/>
        <end position="325"/>
    </location>
</feature>
<sequence length="419" mass="45872">MSAFVDAVTVEVKAGRGGNGKVAFRREAHVEFGGPAGGNGGRGGHIYFIGDEGKNTLIDLKYNRHIKAANGVHGGPKGMHGAHAEDTYVRVPLGTIVYDDKENLIGEVLEHGQTLLIAQGGKGGRGNMAFASNNNKAPDFAEQGDLGQIFLAKVELQVLADVGLLGYPNVGKSTLITRISNAKAKIADYQFTTLSPQLGMVNVEDDAFVVADLPGLIEFAHLGVGLGLQFLKHVERCRVLLHIVSMDSLDPLDDYNKINNELVLYDEKLKDRTQIVVANKMDVEGAQEKFEAFKKALKDVKVIPISALMNDGIQTLKYEIATTLKTIPKFAPKDTTKHYTLNAEDAVDFIINKGDDGVFELTGDKLFVLFNRTDFNNESAVKRFARQLRGLGIEDALREHGVVHGDIVRIFSYEFEYLE</sequence>
<feature type="binding site" evidence="9">
    <location>
        <begin position="191"/>
        <end position="195"/>
    </location>
    <ligand>
        <name>GTP</name>
        <dbReference type="ChEBI" id="CHEBI:37565"/>
    </ligand>
</feature>
<dbReference type="Pfam" id="PF01926">
    <property type="entry name" value="MMR_HSR1"/>
    <property type="match status" value="1"/>
</dbReference>
<dbReference type="InterPro" id="IPR036726">
    <property type="entry name" value="GTP1_OBG_dom_sf"/>
</dbReference>
<dbReference type="OMA" id="VVFDWEP"/>
<dbReference type="AlphaFoldDB" id="A0A553IJ38"/>
<keyword evidence="5 9" id="KW-0547">Nucleotide-binding</keyword>
<dbReference type="SUPFAM" id="SSF82051">
    <property type="entry name" value="Obg GTP-binding protein N-terminal domain"/>
    <property type="match status" value="1"/>
</dbReference>
<dbReference type="HAMAP" id="MF_01454">
    <property type="entry name" value="GTPase_Obg"/>
    <property type="match status" value="1"/>
</dbReference>
<keyword evidence="4 9" id="KW-0479">Metal-binding</keyword>
<dbReference type="InterPro" id="IPR045086">
    <property type="entry name" value="OBG_GTPase"/>
</dbReference>
<feature type="binding site" evidence="9">
    <location>
        <position position="193"/>
    </location>
    <ligand>
        <name>Mg(2+)</name>
        <dbReference type="ChEBI" id="CHEBI:18420"/>
    </ligand>
</feature>
<dbReference type="GO" id="GO:0005525">
    <property type="term" value="F:GTP binding"/>
    <property type="evidence" value="ECO:0007669"/>
    <property type="project" value="UniProtKB-UniRule"/>
</dbReference>
<comment type="cofactor">
    <cofactor evidence="1 9">
        <name>Mg(2+)</name>
        <dbReference type="ChEBI" id="CHEBI:18420"/>
    </cofactor>
</comment>
<reference evidence="13 14" key="1">
    <citation type="submission" date="2019-07" db="EMBL/GenBank/DDBJ databases">
        <title>Genome sequence of Acholeplasma laidlawii strain with increased resistance to erythromycin.</title>
        <authorList>
            <person name="Medvedeva E.S."/>
            <person name="Baranova N.B."/>
            <person name="Siniagina M.N."/>
            <person name="Mouzykantov A."/>
            <person name="Chernova O.A."/>
            <person name="Chernov V.M."/>
        </authorList>
    </citation>
    <scope>NUCLEOTIDE SEQUENCE [LARGE SCALE GENOMIC DNA]</scope>
    <source>
        <strain evidence="13 14">PG8REry</strain>
    </source>
</reference>
<dbReference type="NCBIfam" id="TIGR03595">
    <property type="entry name" value="Obg_CgtA_exten"/>
    <property type="match status" value="1"/>
</dbReference>
<evidence type="ECO:0000256" key="3">
    <source>
        <dbReference type="ARBA" id="ARBA00022490"/>
    </source>
</evidence>
<name>A0A553IJ38_ACHLA</name>
<dbReference type="Pfam" id="PF09269">
    <property type="entry name" value="DUF1967"/>
    <property type="match status" value="1"/>
</dbReference>
<dbReference type="Proteomes" id="UP000315938">
    <property type="component" value="Unassembled WGS sequence"/>
</dbReference>
<keyword evidence="7 9" id="KW-0460">Magnesium</keyword>